<evidence type="ECO:0000313" key="4">
    <source>
        <dbReference type="Proteomes" id="UP000245119"/>
    </source>
</evidence>
<reference evidence="3 4" key="1">
    <citation type="submission" date="2018-04" db="EMBL/GenBank/DDBJ databases">
        <title>The genome of golden apple snail Pomacea canaliculata provides insight into stress tolerance and invasive adaptation.</title>
        <authorList>
            <person name="Liu C."/>
            <person name="Liu B."/>
            <person name="Ren Y."/>
            <person name="Zhang Y."/>
            <person name="Wang H."/>
            <person name="Li S."/>
            <person name="Jiang F."/>
            <person name="Yin L."/>
            <person name="Zhang G."/>
            <person name="Qian W."/>
            <person name="Fan W."/>
        </authorList>
    </citation>
    <scope>NUCLEOTIDE SEQUENCE [LARGE SCALE GENOMIC DNA]</scope>
    <source>
        <strain evidence="3">SZHN2017</strain>
        <tissue evidence="3">Muscle</tissue>
    </source>
</reference>
<proteinExistence type="predicted"/>
<dbReference type="AlphaFoldDB" id="A0A2T7P3S9"/>
<keyword evidence="2" id="KW-0732">Signal</keyword>
<protein>
    <submittedName>
        <fullName evidence="3">Uncharacterized protein</fullName>
    </submittedName>
</protein>
<name>A0A2T7P3S9_POMCA</name>
<dbReference type="Proteomes" id="UP000245119">
    <property type="component" value="Linkage Group LG6"/>
</dbReference>
<feature type="chain" id="PRO_5015738364" evidence="2">
    <location>
        <begin position="17"/>
        <end position="660"/>
    </location>
</feature>
<organism evidence="3 4">
    <name type="scientific">Pomacea canaliculata</name>
    <name type="common">Golden apple snail</name>
    <dbReference type="NCBI Taxonomy" id="400727"/>
    <lineage>
        <taxon>Eukaryota</taxon>
        <taxon>Metazoa</taxon>
        <taxon>Spiralia</taxon>
        <taxon>Lophotrochozoa</taxon>
        <taxon>Mollusca</taxon>
        <taxon>Gastropoda</taxon>
        <taxon>Caenogastropoda</taxon>
        <taxon>Architaenioglossa</taxon>
        <taxon>Ampullarioidea</taxon>
        <taxon>Ampullariidae</taxon>
        <taxon>Pomacea</taxon>
    </lineage>
</organism>
<sequence>MLLMLLVALALGSVLADEYSFPVNCEDRSVCTYDRTPYCIKGRREPVRGHCEFRDAICSGEEEDPNNTCFLPYPISCDGPPDERACFRDLRPWCVVGRLEPVRDEPTYPFPVNCEEPRDCTEDQIPYCIIGRDEPVYGHCEIQDAICDGEEWDPSNSCFLPYAISCDEPADDRECARDARPWCVVGRARPVRGHCAIQEAICDEAGVVPCMDIVTSRTPYAMARSGTPATAAFCPTHSFATYRPTNAHVILTPNPGVWRVAQSPCEVTVPSSTPFVTNEPTYPFPVNCEEPRDCTEDQIPYCIIGRDEPVYGHCEIQDAICEEKKLVGYRRGWTCHTMQDMLTVPRLSPSVENQTHPMTNPWTSAPCTSKKKMNKKLPPSLSPDVIAVVAVARSGTPATAASCRTPSAATNPPTIANVDVTHAPGAWWAGHGQCEVTAPSRRPSVTRLYKLCDPTTRHGELRQKLLSDTVSTRSQGLKTSAMSIVMLFILLVTASLGNVLAGQSQYPFPVNCEEPRFCHQDLIPYCIKGRRDPVRGQCEFQEAICSGEELDPSNSCFLPYPVRCDLPAGQRLCFRDLRPFCVVGRPEPVRGHCAIQRAICDDGEEWDPSNSCFLPYAISCDEPADDRECGRDARPWCVVGRARPVRGHCAIQEAICDETV</sequence>
<gene>
    <name evidence="3" type="ORF">C0Q70_10663</name>
</gene>
<evidence type="ECO:0000313" key="3">
    <source>
        <dbReference type="EMBL" id="PVD28082.1"/>
    </source>
</evidence>
<feature type="compositionally biased region" description="Polar residues" evidence="1">
    <location>
        <begin position="350"/>
        <end position="367"/>
    </location>
</feature>
<evidence type="ECO:0000256" key="2">
    <source>
        <dbReference type="SAM" id="SignalP"/>
    </source>
</evidence>
<feature type="region of interest" description="Disordered" evidence="1">
    <location>
        <begin position="350"/>
        <end position="378"/>
    </location>
</feature>
<accession>A0A2T7P3S9</accession>
<evidence type="ECO:0000256" key="1">
    <source>
        <dbReference type="SAM" id="MobiDB-lite"/>
    </source>
</evidence>
<dbReference type="EMBL" id="PZQS01000006">
    <property type="protein sequence ID" value="PVD28082.1"/>
    <property type="molecule type" value="Genomic_DNA"/>
</dbReference>
<comment type="caution">
    <text evidence="3">The sequence shown here is derived from an EMBL/GenBank/DDBJ whole genome shotgun (WGS) entry which is preliminary data.</text>
</comment>
<feature type="signal peptide" evidence="2">
    <location>
        <begin position="1"/>
        <end position="16"/>
    </location>
</feature>
<keyword evidence="4" id="KW-1185">Reference proteome</keyword>